<dbReference type="Gene3D" id="1.25.40.20">
    <property type="entry name" value="Ankyrin repeat-containing domain"/>
    <property type="match status" value="1"/>
</dbReference>
<dbReference type="SMART" id="SM00248">
    <property type="entry name" value="ANK"/>
    <property type="match status" value="2"/>
</dbReference>
<feature type="region of interest" description="Disordered" evidence="2">
    <location>
        <begin position="503"/>
        <end position="538"/>
    </location>
</feature>
<feature type="region of interest" description="Disordered" evidence="2">
    <location>
        <begin position="245"/>
        <end position="285"/>
    </location>
</feature>
<evidence type="ECO:0000313" key="4">
    <source>
        <dbReference type="EMBL" id="EKF26250.1"/>
    </source>
</evidence>
<accession>K2MGJ4</accession>
<dbReference type="GO" id="GO:0006511">
    <property type="term" value="P:ubiquitin-dependent protein catabolic process"/>
    <property type="evidence" value="ECO:0007669"/>
    <property type="project" value="TreeGrafter"/>
</dbReference>
<organism evidence="4 5">
    <name type="scientific">Trypanosoma cruzi marinkellei</name>
    <dbReference type="NCBI Taxonomy" id="85056"/>
    <lineage>
        <taxon>Eukaryota</taxon>
        <taxon>Discoba</taxon>
        <taxon>Euglenozoa</taxon>
        <taxon>Kinetoplastea</taxon>
        <taxon>Metakinetoplastina</taxon>
        <taxon>Trypanosomatida</taxon>
        <taxon>Trypanosomatidae</taxon>
        <taxon>Trypanosoma</taxon>
        <taxon>Schizotrypanum</taxon>
    </lineage>
</organism>
<keyword evidence="1" id="KW-0863">Zinc-finger</keyword>
<comment type="caution">
    <text evidence="4">The sequence shown here is derived from an EMBL/GenBank/DDBJ whole genome shotgun (WGS) entry which is preliminary data.</text>
</comment>
<feature type="region of interest" description="Disordered" evidence="2">
    <location>
        <begin position="21"/>
        <end position="47"/>
    </location>
</feature>
<dbReference type="OrthoDB" id="1711136at2759"/>
<feature type="domain" description="RING-type" evidence="3">
    <location>
        <begin position="724"/>
        <end position="766"/>
    </location>
</feature>
<dbReference type="InterPro" id="IPR036770">
    <property type="entry name" value="Ankyrin_rpt-contain_sf"/>
</dbReference>
<dbReference type="GO" id="GO:0016567">
    <property type="term" value="P:protein ubiquitination"/>
    <property type="evidence" value="ECO:0007669"/>
    <property type="project" value="TreeGrafter"/>
</dbReference>
<feature type="compositionally biased region" description="Polar residues" evidence="2">
    <location>
        <begin position="246"/>
        <end position="267"/>
    </location>
</feature>
<protein>
    <recommendedName>
        <fullName evidence="3">RING-type domain-containing protein</fullName>
    </recommendedName>
</protein>
<keyword evidence="5" id="KW-1185">Reference proteome</keyword>
<dbReference type="Pfam" id="PF13920">
    <property type="entry name" value="zf-C3HC4_3"/>
    <property type="match status" value="1"/>
</dbReference>
<dbReference type="PANTHER" id="PTHR22696">
    <property type="entry name" value="E3 UBIQUITIN-PROTEIN LIGASE RNF26"/>
    <property type="match status" value="1"/>
</dbReference>
<evidence type="ECO:0000259" key="3">
    <source>
        <dbReference type="PROSITE" id="PS50089"/>
    </source>
</evidence>
<evidence type="ECO:0000313" key="5">
    <source>
        <dbReference type="Proteomes" id="UP000007350"/>
    </source>
</evidence>
<feature type="non-terminal residue" evidence="4">
    <location>
        <position position="1"/>
    </location>
</feature>
<keyword evidence="1" id="KW-0862">Zinc</keyword>
<dbReference type="PROSITE" id="PS50089">
    <property type="entry name" value="ZF_RING_2"/>
    <property type="match status" value="1"/>
</dbReference>
<dbReference type="SUPFAM" id="SSF57850">
    <property type="entry name" value="RING/U-box"/>
    <property type="match status" value="1"/>
</dbReference>
<feature type="compositionally biased region" description="Basic residues" evidence="2">
    <location>
        <begin position="21"/>
        <end position="30"/>
    </location>
</feature>
<dbReference type="AlphaFoldDB" id="K2MGJ4"/>
<dbReference type="Proteomes" id="UP000007350">
    <property type="component" value="Unassembled WGS sequence"/>
</dbReference>
<name>K2MGJ4_TRYCR</name>
<evidence type="ECO:0000256" key="2">
    <source>
        <dbReference type="SAM" id="MobiDB-lite"/>
    </source>
</evidence>
<dbReference type="SUPFAM" id="SSF48403">
    <property type="entry name" value="Ankyrin repeat"/>
    <property type="match status" value="1"/>
</dbReference>
<dbReference type="InterPro" id="IPR013083">
    <property type="entry name" value="Znf_RING/FYVE/PHD"/>
</dbReference>
<proteinExistence type="predicted"/>
<dbReference type="EMBL" id="AHKC01021323">
    <property type="protein sequence ID" value="EKF26250.1"/>
    <property type="molecule type" value="Genomic_DNA"/>
</dbReference>
<dbReference type="InterPro" id="IPR001841">
    <property type="entry name" value="Znf_RING"/>
</dbReference>
<dbReference type="SMART" id="SM00184">
    <property type="entry name" value="RING"/>
    <property type="match status" value="1"/>
</dbReference>
<gene>
    <name evidence="4" type="ORF">MOQ_010066</name>
</gene>
<dbReference type="PANTHER" id="PTHR22696:SF1">
    <property type="entry name" value="E3 UBIQUITIN-PROTEIN LIGASE RNF26"/>
    <property type="match status" value="1"/>
</dbReference>
<dbReference type="Pfam" id="PF13637">
    <property type="entry name" value="Ank_4"/>
    <property type="match status" value="1"/>
</dbReference>
<feature type="region of interest" description="Disordered" evidence="2">
    <location>
        <begin position="177"/>
        <end position="204"/>
    </location>
</feature>
<dbReference type="GO" id="GO:0061630">
    <property type="term" value="F:ubiquitin protein ligase activity"/>
    <property type="evidence" value="ECO:0007669"/>
    <property type="project" value="TreeGrafter"/>
</dbReference>
<dbReference type="Gene3D" id="3.30.40.10">
    <property type="entry name" value="Zinc/RING finger domain, C3HC4 (zinc finger)"/>
    <property type="match status" value="1"/>
</dbReference>
<sequence>FPSHHRCVCVCVGRRGIITKTKKQTKKRRRRGEEGVKKRRKRNRNEKENYMEFQYAAAGNTAALRAWLQQHPERVNIPSPGSRYTLLTTAVKRGHLDTVHMLVGEFHADLGIPCGGIDNTCVHAAASNCDVEMLSYLLACRAPLKPNAFMEYPSDIAKLATATSSVKEKCIAMLRAHEGEPNPRGLKQEGNEGGKPQPMQWGSSFDSVVSATPVRDVTSDVKVTGDADGKEVDAQRRRLHELPMQRTGTATQTTDSLTPTTHGVNGNSEEKNRSNANRIQPRHERSIKEEVTLPLDLHAFRRMYGNGFDFIESTHAYRIRGLLPYTFKGHVYYTPVILILRKFIDVEQEGGESSQQAYHGKNSSGSNSLSRRSHIVSRYSALIDRKRLGDLFINRRATYIDPGTAAIIPSEADAYYKNLLTFLRHAVLDNFERIPPLTPSVDENRGVQDNLPLFRLYPREREVLLRILRDLSRFCDGVFTYDSATLRVEGFLPLFMDLPSPPKEGGGGGSGFSASDRVPAKTASCPKPHHSNSPGMSFRGGEEVAVATDLIMKLPLRVQFAASGTFEDPPRVYLLSATTSNPETRTNYDFLSKIIVDSSVGEVRRGTLSSLEKWNQHGSLLSVLSELQQKVTLLLMEYCQTSGFSFAKGGGEVAMTQTTDSSNTRTPFNPTLCGTGSVGSTSVECDTDWLLVGHPTARNAPGFSCNTPPSSKNKFEDMSTINVCVICLEAGRNVVLLPCRHLVLCLSCSLRYKDHLADEMLCPICRIPIVGTLEIFP</sequence>
<dbReference type="GO" id="GO:0008270">
    <property type="term" value="F:zinc ion binding"/>
    <property type="evidence" value="ECO:0007669"/>
    <property type="project" value="UniProtKB-KW"/>
</dbReference>
<evidence type="ECO:0000256" key="1">
    <source>
        <dbReference type="PROSITE-ProRule" id="PRU00175"/>
    </source>
</evidence>
<dbReference type="InterPro" id="IPR002110">
    <property type="entry name" value="Ankyrin_rpt"/>
</dbReference>
<reference evidence="4 5" key="1">
    <citation type="journal article" date="2012" name="BMC Genomics">
        <title>Comparative genomic analysis of human infective Trypanosoma cruzi lineages with the bat-restricted subspecies T. cruzi marinkellei.</title>
        <authorList>
            <person name="Franzen O."/>
            <person name="Talavera-Lopez C."/>
            <person name="Ochaya S."/>
            <person name="Butler C.E."/>
            <person name="Messenger L.A."/>
            <person name="Lewis M.D."/>
            <person name="Llewellyn M.S."/>
            <person name="Marinkelle C.J."/>
            <person name="Tyler K.M."/>
            <person name="Miles M.A."/>
            <person name="Andersson B."/>
        </authorList>
    </citation>
    <scope>NUCLEOTIDE SEQUENCE [LARGE SCALE GENOMIC DNA]</scope>
    <source>
        <strain evidence="4 5">B7</strain>
    </source>
</reference>
<feature type="compositionally biased region" description="Basic and acidic residues" evidence="2">
    <location>
        <begin position="177"/>
        <end position="192"/>
    </location>
</feature>
<keyword evidence="1" id="KW-0479">Metal-binding</keyword>